<dbReference type="AlphaFoldDB" id="A0A268NTF7"/>
<name>A0A268NTF7_SHOCL</name>
<protein>
    <submittedName>
        <fullName evidence="1">Uncharacterized protein</fullName>
    </submittedName>
</protein>
<dbReference type="EMBL" id="NPCC01000048">
    <property type="protein sequence ID" value="PAE86766.1"/>
    <property type="molecule type" value="Genomic_DNA"/>
</dbReference>
<dbReference type="Proteomes" id="UP000216207">
    <property type="component" value="Unassembled WGS sequence"/>
</dbReference>
<proteinExistence type="predicted"/>
<accession>A0A268NTF7</accession>
<reference evidence="1 2" key="1">
    <citation type="submission" date="2017-07" db="EMBL/GenBank/DDBJ databases">
        <title>Isolation and whole genome analysis of endospore-forming bacteria from heroin.</title>
        <authorList>
            <person name="Kalinowski J."/>
            <person name="Ahrens B."/>
            <person name="Al-Dilaimi A."/>
            <person name="Winkler A."/>
            <person name="Wibberg D."/>
            <person name="Schleenbecker U."/>
            <person name="Ruckert C."/>
            <person name="Wolfel R."/>
            <person name="Grass G."/>
        </authorList>
    </citation>
    <scope>NUCLEOTIDE SEQUENCE [LARGE SCALE GENOMIC DNA]</scope>
    <source>
        <strain evidence="1 2">7539</strain>
    </source>
</reference>
<sequence length="110" mass="12355">MTSEKQMSKKAMLQAFLLYPLMLGFSASVIITILRVFEPSSSSIKAIFFFAFAISFGYAPLLGIDNFRHFFIEQKGTLIAKIKNDKEQQFAFAAFVGFLVTVGILFHSNL</sequence>
<gene>
    <name evidence="1" type="ORF">CHH72_21820</name>
</gene>
<dbReference type="RefSeq" id="WP_035202837.1">
    <property type="nucleotide sequence ID" value="NZ_BOQS01000001.1"/>
</dbReference>
<organism evidence="1 2">
    <name type="scientific">Shouchella clausii</name>
    <name type="common">Alkalihalobacillus clausii</name>
    <dbReference type="NCBI Taxonomy" id="79880"/>
    <lineage>
        <taxon>Bacteria</taxon>
        <taxon>Bacillati</taxon>
        <taxon>Bacillota</taxon>
        <taxon>Bacilli</taxon>
        <taxon>Bacillales</taxon>
        <taxon>Bacillaceae</taxon>
        <taxon>Shouchella</taxon>
    </lineage>
</organism>
<comment type="caution">
    <text evidence="1">The sequence shown here is derived from an EMBL/GenBank/DDBJ whole genome shotgun (WGS) entry which is preliminary data.</text>
</comment>
<evidence type="ECO:0000313" key="1">
    <source>
        <dbReference type="EMBL" id="PAE86766.1"/>
    </source>
</evidence>
<evidence type="ECO:0000313" key="2">
    <source>
        <dbReference type="Proteomes" id="UP000216207"/>
    </source>
</evidence>